<dbReference type="Gene3D" id="1.10.8.60">
    <property type="match status" value="1"/>
</dbReference>
<dbReference type="Pfam" id="PF22606">
    <property type="entry name" value="Cdc6-ORC-like_ATPase_lid"/>
    <property type="match status" value="1"/>
</dbReference>
<keyword evidence="14" id="KW-1185">Reference proteome</keyword>
<organism evidence="13 14">
    <name type="scientific">Daldinia eschscholtzii</name>
    <dbReference type="NCBI Taxonomy" id="292717"/>
    <lineage>
        <taxon>Eukaryota</taxon>
        <taxon>Fungi</taxon>
        <taxon>Dikarya</taxon>
        <taxon>Ascomycota</taxon>
        <taxon>Pezizomycotina</taxon>
        <taxon>Sordariomycetes</taxon>
        <taxon>Xylariomycetidae</taxon>
        <taxon>Xylariales</taxon>
        <taxon>Hypoxylaceae</taxon>
        <taxon>Daldinia</taxon>
    </lineage>
</organism>
<evidence type="ECO:0000256" key="3">
    <source>
        <dbReference type="ARBA" id="ARBA00022705"/>
    </source>
</evidence>
<dbReference type="Pfam" id="PF21312">
    <property type="entry name" value="WHD_ORC1"/>
    <property type="match status" value="1"/>
</dbReference>
<dbReference type="InterPro" id="IPR048867">
    <property type="entry name" value="WHD_ORC1"/>
</dbReference>
<keyword evidence="4" id="KW-0479">Metal-binding</keyword>
<dbReference type="GO" id="GO:0033314">
    <property type="term" value="P:mitotic DNA replication checkpoint signaling"/>
    <property type="evidence" value="ECO:0007669"/>
    <property type="project" value="TreeGrafter"/>
</dbReference>
<dbReference type="CDD" id="cd00009">
    <property type="entry name" value="AAA"/>
    <property type="match status" value="1"/>
</dbReference>
<dbReference type="Proteomes" id="UP001369815">
    <property type="component" value="Unassembled WGS sequence"/>
</dbReference>
<dbReference type="SMART" id="SM00382">
    <property type="entry name" value="AAA"/>
    <property type="match status" value="1"/>
</dbReference>
<evidence type="ECO:0000256" key="11">
    <source>
        <dbReference type="SAM" id="MobiDB-lite"/>
    </source>
</evidence>
<dbReference type="Gene3D" id="2.30.30.490">
    <property type="match status" value="1"/>
</dbReference>
<dbReference type="PROSITE" id="PS51038">
    <property type="entry name" value="BAH"/>
    <property type="match status" value="1"/>
</dbReference>
<dbReference type="GO" id="GO:0003682">
    <property type="term" value="F:chromatin binding"/>
    <property type="evidence" value="ECO:0007669"/>
    <property type="project" value="InterPro"/>
</dbReference>
<sequence length="683" mass="76134">MVRRSSNLIKGVARDDSDDELGVDDHPWEWIYRESQSSGSPTKRKRNAHNSIVGARMGAFECYVGDCVLLKAEGSNEAWVAIVAEFREADEDGDKAANFLWFSTEKEIRNSDRKRTDFLPNELYITPSSDVNPLASINGRAVVMSQKKFQQEYPTGKVPRSSPGYNKTFICRRGCNTRTATYTEEFVWEDVYPGREGDVEDLLELVRNGTRSTRKRRNRHVPSALETDYVATQPEKDEEYTSDNGAPRSVTTPRKRQKTKQVVTPSNRRESEFSLVYSHLEAAITDGSGACIYISGTPGTGKTATVREVVSKLDEAVRSDELDDFIFVEINGMKITDPHQSYSLLWEALKGQRVSPSQALDLLEREFNNPSPRRIPCVVLMDELDQLVTKNQSVMYNFFNWPGLRHSRLIVLAVANTMDLPERTLSNKISSRLGLTRITFPGYNHEQLMKIIQSRLEGVPGNIVEPDAVQFASRKVAAVSGDARRALDICRRAVELAEADVKGSEPDPGTPSKRAKAKTGEADKTKSSRGKVTIATVKRAISEATTSPLQQYLRALPFASKLILASLLVRNERTGLPDSTYGDVMEEMNRALVLDAGSRRVGLLRHTVEKDPKMDIGTRKKEQKLPRPAGISTAAVDLTGAGIIILEGQRTERPSKIRLAVGDEEIKLAFRDDPEIRALGIAF</sequence>
<dbReference type="FunFam" id="3.40.50.300:FF:000199">
    <property type="entry name" value="Origin recognition complex subunit 1"/>
    <property type="match status" value="1"/>
</dbReference>
<keyword evidence="3 10" id="KW-0235">DNA replication</keyword>
<dbReference type="GO" id="GO:0005524">
    <property type="term" value="F:ATP binding"/>
    <property type="evidence" value="ECO:0007669"/>
    <property type="project" value="UniProtKB-KW"/>
</dbReference>
<accession>A0AAX6N114</accession>
<evidence type="ECO:0000256" key="10">
    <source>
        <dbReference type="RuleBase" id="RU365058"/>
    </source>
</evidence>
<dbReference type="InterPro" id="IPR003593">
    <property type="entry name" value="AAA+_ATPase"/>
</dbReference>
<evidence type="ECO:0000313" key="14">
    <source>
        <dbReference type="Proteomes" id="UP001369815"/>
    </source>
</evidence>
<evidence type="ECO:0000256" key="9">
    <source>
        <dbReference type="ARBA" id="ARBA00023242"/>
    </source>
</evidence>
<name>A0AAX6N114_9PEZI</name>
<evidence type="ECO:0000256" key="7">
    <source>
        <dbReference type="ARBA" id="ARBA00022842"/>
    </source>
</evidence>
<keyword evidence="8 10" id="KW-0238">DNA-binding</keyword>
<evidence type="ECO:0000256" key="2">
    <source>
        <dbReference type="ARBA" id="ARBA00008398"/>
    </source>
</evidence>
<comment type="similarity">
    <text evidence="2 10">Belongs to the ORC1 family.</text>
</comment>
<dbReference type="InterPro" id="IPR050311">
    <property type="entry name" value="ORC1/CDC6"/>
</dbReference>
<dbReference type="GO" id="GO:0016887">
    <property type="term" value="F:ATP hydrolysis activity"/>
    <property type="evidence" value="ECO:0007669"/>
    <property type="project" value="InterPro"/>
</dbReference>
<dbReference type="Pfam" id="PF00004">
    <property type="entry name" value="AAA"/>
    <property type="match status" value="1"/>
</dbReference>
<feature type="region of interest" description="Disordered" evidence="11">
    <location>
        <begin position="210"/>
        <end position="267"/>
    </location>
</feature>
<dbReference type="InterPro" id="IPR003959">
    <property type="entry name" value="ATPase_AAA_core"/>
</dbReference>
<dbReference type="GO" id="GO:0005664">
    <property type="term" value="C:nuclear origin of replication recognition complex"/>
    <property type="evidence" value="ECO:0007669"/>
    <property type="project" value="TreeGrafter"/>
</dbReference>
<evidence type="ECO:0000259" key="12">
    <source>
        <dbReference type="PROSITE" id="PS51038"/>
    </source>
</evidence>
<comment type="caution">
    <text evidence="13">The sequence shown here is derived from an EMBL/GenBank/DDBJ whole genome shotgun (WGS) entry which is preliminary data.</text>
</comment>
<dbReference type="GO" id="GO:0003688">
    <property type="term" value="F:DNA replication origin binding"/>
    <property type="evidence" value="ECO:0007669"/>
    <property type="project" value="UniProtKB-ARBA"/>
</dbReference>
<dbReference type="PANTHER" id="PTHR10763">
    <property type="entry name" value="CELL DIVISION CONTROL PROTEIN 6-RELATED"/>
    <property type="match status" value="1"/>
</dbReference>
<evidence type="ECO:0000256" key="1">
    <source>
        <dbReference type="ARBA" id="ARBA00004123"/>
    </source>
</evidence>
<dbReference type="SUPFAM" id="SSF82061">
    <property type="entry name" value="BAH domain"/>
    <property type="match status" value="1"/>
</dbReference>
<dbReference type="PANTHER" id="PTHR10763:SF23">
    <property type="entry name" value="ORIGIN RECOGNITION COMPLEX SUBUNIT 1"/>
    <property type="match status" value="1"/>
</dbReference>
<dbReference type="Gene3D" id="3.40.50.300">
    <property type="entry name" value="P-loop containing nucleotide triphosphate hydrolases"/>
    <property type="match status" value="1"/>
</dbReference>
<comment type="function">
    <text evidence="10">Component of the origin recognition complex (ORC) that binds origins of replication. DNA-binding is ATP-dependent, however specific DNA sequences that define origins of replication have not been identified so far. ORC is required to assemble the pre-replication complex necessary to initiate DNA replication.</text>
</comment>
<evidence type="ECO:0000256" key="8">
    <source>
        <dbReference type="ARBA" id="ARBA00023125"/>
    </source>
</evidence>
<keyword evidence="7" id="KW-0460">Magnesium</keyword>
<reference evidence="13 14" key="1">
    <citation type="journal article" date="2024" name="Front Chem Biol">
        <title>Unveiling the potential of Daldinia eschscholtzii MFLUCC 19-0629 through bioactivity and bioinformatics studies for enhanced sustainable agriculture production.</title>
        <authorList>
            <person name="Brooks S."/>
            <person name="Weaver J.A."/>
            <person name="Klomchit A."/>
            <person name="Alharthi S.A."/>
            <person name="Onlamun T."/>
            <person name="Nurani R."/>
            <person name="Vong T.K."/>
            <person name="Alberti F."/>
            <person name="Greco C."/>
        </authorList>
    </citation>
    <scope>NUCLEOTIDE SEQUENCE [LARGE SCALE GENOMIC DNA]</scope>
    <source>
        <strain evidence="13">MFLUCC 19-0629</strain>
    </source>
</reference>
<evidence type="ECO:0000256" key="4">
    <source>
        <dbReference type="ARBA" id="ARBA00022723"/>
    </source>
</evidence>
<dbReference type="EMBL" id="JBANMG010000001">
    <property type="protein sequence ID" value="KAK6958122.1"/>
    <property type="molecule type" value="Genomic_DNA"/>
</dbReference>
<keyword evidence="9 10" id="KW-0539">Nucleus</keyword>
<evidence type="ECO:0000313" key="13">
    <source>
        <dbReference type="EMBL" id="KAK6958122.1"/>
    </source>
</evidence>
<feature type="region of interest" description="Disordered" evidence="11">
    <location>
        <begin position="498"/>
        <end position="530"/>
    </location>
</feature>
<evidence type="ECO:0000256" key="5">
    <source>
        <dbReference type="ARBA" id="ARBA00022741"/>
    </source>
</evidence>
<feature type="domain" description="BAH" evidence="12">
    <location>
        <begin position="60"/>
        <end position="186"/>
    </location>
</feature>
<keyword evidence="5 10" id="KW-0547">Nucleotide-binding</keyword>
<proteinExistence type="inferred from homology"/>
<evidence type="ECO:0000256" key="6">
    <source>
        <dbReference type="ARBA" id="ARBA00022840"/>
    </source>
</evidence>
<dbReference type="SUPFAM" id="SSF52540">
    <property type="entry name" value="P-loop containing nucleoside triphosphate hydrolases"/>
    <property type="match status" value="1"/>
</dbReference>
<dbReference type="GO" id="GO:0006270">
    <property type="term" value="P:DNA replication initiation"/>
    <property type="evidence" value="ECO:0007669"/>
    <property type="project" value="TreeGrafter"/>
</dbReference>
<comment type="subcellular location">
    <subcellularLocation>
        <location evidence="1 10">Nucleus</location>
    </subcellularLocation>
</comment>
<comment type="subunit">
    <text evidence="10">ORC is composed of six subunits.</text>
</comment>
<gene>
    <name evidence="13" type="ORF">Daesc_000915</name>
</gene>
<dbReference type="InterPro" id="IPR054425">
    <property type="entry name" value="Cdc6_ORC1-like_ATPase_lid"/>
</dbReference>
<keyword evidence="6 10" id="KW-0067">ATP-binding</keyword>
<dbReference type="InterPro" id="IPR043151">
    <property type="entry name" value="BAH_sf"/>
</dbReference>
<dbReference type="Pfam" id="PF01426">
    <property type="entry name" value="BAH"/>
    <property type="match status" value="1"/>
</dbReference>
<dbReference type="InterPro" id="IPR001025">
    <property type="entry name" value="BAH_dom"/>
</dbReference>
<dbReference type="GO" id="GO:0046872">
    <property type="term" value="F:metal ion binding"/>
    <property type="evidence" value="ECO:0007669"/>
    <property type="project" value="UniProtKB-KW"/>
</dbReference>
<dbReference type="AlphaFoldDB" id="A0AAX6N114"/>
<protein>
    <recommendedName>
        <fullName evidence="10">Origin recognition complex subunit 1</fullName>
    </recommendedName>
</protein>
<dbReference type="InterPro" id="IPR027417">
    <property type="entry name" value="P-loop_NTPase"/>
</dbReference>